<dbReference type="InterPro" id="IPR027417">
    <property type="entry name" value="P-loop_NTPase"/>
</dbReference>
<evidence type="ECO:0000259" key="1">
    <source>
        <dbReference type="Pfam" id="PF05729"/>
    </source>
</evidence>
<dbReference type="RefSeq" id="WP_160479467.1">
    <property type="nucleotide sequence ID" value="NZ_WTFN01000002.1"/>
</dbReference>
<evidence type="ECO:0000313" key="2">
    <source>
        <dbReference type="EMBL" id="MWK54605.1"/>
    </source>
</evidence>
<protein>
    <submittedName>
        <fullName evidence="2">NACHT domain-containing protein</fullName>
    </submittedName>
</protein>
<accession>A0A7X3KRN9</accession>
<gene>
    <name evidence="2" type="ORF">GO594_01310</name>
</gene>
<dbReference type="Gene3D" id="3.40.50.300">
    <property type="entry name" value="P-loop containing nucleotide triphosphate hydrolases"/>
    <property type="match status" value="1"/>
</dbReference>
<dbReference type="InterPro" id="IPR007111">
    <property type="entry name" value="NACHT_NTPase"/>
</dbReference>
<sequence>MKADIYELLKENESPILEFKRKWYWDNSTPTSEMADQWGELTKDIISLSNGYLGHASKTRHLIIGYSESERKIYDIQSKNIKCLNNITSFRKDLIRRLEKYTNPSLTDINIEIIEIEDKEILVFEIPAKGHLIELKSQLKTKTRHLDEGLVLIRKGQKSDEVRTASHSECSLLKEEFSLFRKSDFFVRISQIEPDANHTERSIEKTVQLFMDKNSSLSLAENYPVRVKNWKDGIVYEVYKLTDGFDGEKEFIYIHDGSNQGKTFGEIKAKKLLSRPESAIILIDRPKLKDIEKRKDNISKISSSKFVYFVDEFGCNFLYKDCLLPYEKFNLPIYVNGLYDLDEERDLPALEKLREWYSSENEPLFIVSGHGGIGKTTLAKQFLDQIYTEEKEQGILFIDSKEIVSELSRNSKISDVFDFYRAQMDVDGNDSSRFNKDLLKLSIDNGSLTVVLDGIDEVIAKLGNRFDVEAFINSIFKEYSSDLHKTKVLITCRDHFWNEVGKKILLPEIVLKAFNSDLAEEFFNQKLKGDRKRISNAMSIAEELAIETRTKDGNAERYYIPFLLDMIGYLINSKNSEINLKKEIPCKYLTPTNHTDFLIAQVCDREIAKLGGLSVEQQVELFIRIATNKENGIDLYNIKQELLSIGAEPDNSLIEKIKGHTLLVCSENKIHFRYDVFDVYFAALHVVNFFKQSNISELNEQTARVISGYLKYDSSFTDTVCERIDLDDDLILFSIEIIESAQNFEEPAVLTSSIVSMLLCLLQKSEAQSNTQTRTELIEKLFSRSKTILCGLTLIDIFGNSSTKPTFDFRNKTLHDCKFDNYEYFWECQMNENTRFETSYFKDINPRSGVTIKIHSGLFASTCDLTQIQHLLSENKEAKAESKEAVLSELEKVFRLFYQRGNFYPRKQEEVRKKLSAVKILNALIEKGVIKSYKDPKKPTMRQFKVNEEYKSVIDYFEQRSPSVELFRLAEYLSDE</sequence>
<evidence type="ECO:0000313" key="3">
    <source>
        <dbReference type="Proteomes" id="UP000461288"/>
    </source>
</evidence>
<dbReference type="AlphaFoldDB" id="A0A7X3KRN9"/>
<dbReference type="EMBL" id="WTFN01000002">
    <property type="protein sequence ID" value="MWK54605.1"/>
    <property type="molecule type" value="Genomic_DNA"/>
</dbReference>
<comment type="caution">
    <text evidence="2">The sequence shown here is derived from an EMBL/GenBank/DDBJ whole genome shotgun (WGS) entry which is preliminary data.</text>
</comment>
<feature type="domain" description="NACHT" evidence="1">
    <location>
        <begin position="366"/>
        <end position="526"/>
    </location>
</feature>
<dbReference type="Pfam" id="PF05729">
    <property type="entry name" value="NACHT"/>
    <property type="match status" value="1"/>
</dbReference>
<dbReference type="SUPFAM" id="SSF52540">
    <property type="entry name" value="P-loop containing nucleoside triphosphate hydrolases"/>
    <property type="match status" value="1"/>
</dbReference>
<dbReference type="Proteomes" id="UP000461288">
    <property type="component" value="Unassembled WGS sequence"/>
</dbReference>
<dbReference type="InterPro" id="IPR038461">
    <property type="entry name" value="Schlafen_AlbA_2_dom_sf"/>
</dbReference>
<name>A0A7X3KRN9_9GAMM</name>
<reference evidence="2 3" key="1">
    <citation type="submission" date="2019-12" db="EMBL/GenBank/DDBJ databases">
        <title>Draft genome sequence of Pseudomonas otitidis recovered from a chicken carcass.</title>
        <authorList>
            <person name="Vieira T.R."/>
            <person name="Oliviera E.F.C."/>
            <person name="Silva N.M.V."/>
            <person name="Sambrano G.E."/>
            <person name="Cibulski S.P."/>
            <person name="Cardoso M.R.I."/>
        </authorList>
    </citation>
    <scope>NUCLEOTIDE SEQUENCE [LARGE SCALE GENOMIC DNA]</scope>
    <source>
        <strain evidence="2 3">25_K</strain>
    </source>
</reference>
<dbReference type="Gene3D" id="3.30.950.30">
    <property type="entry name" value="Schlafen, AAA domain"/>
    <property type="match status" value="1"/>
</dbReference>
<organism evidence="2 3">
    <name type="scientific">Metapseudomonas otitidis</name>
    <dbReference type="NCBI Taxonomy" id="319939"/>
    <lineage>
        <taxon>Bacteria</taxon>
        <taxon>Pseudomonadati</taxon>
        <taxon>Pseudomonadota</taxon>
        <taxon>Gammaproteobacteria</taxon>
        <taxon>Pseudomonadales</taxon>
        <taxon>Pseudomonadaceae</taxon>
        <taxon>Metapseudomonas</taxon>
    </lineage>
</organism>
<proteinExistence type="predicted"/>